<dbReference type="InterPro" id="IPR000760">
    <property type="entry name" value="Inositol_monophosphatase-like"/>
</dbReference>
<evidence type="ECO:0000256" key="5">
    <source>
        <dbReference type="ARBA" id="ARBA00019784"/>
    </source>
</evidence>
<dbReference type="PRINTS" id="PR00377">
    <property type="entry name" value="IMPHPHTASES"/>
</dbReference>
<keyword evidence="8 9" id="KW-0460">Magnesium</keyword>
<feature type="binding site" evidence="9">
    <location>
        <position position="124"/>
    </location>
    <ligand>
        <name>Mg(2+)</name>
        <dbReference type="ChEBI" id="CHEBI:18420"/>
        <label>1</label>
        <note>catalytic</note>
    </ligand>
</feature>
<sequence length="310" mass="33054">MSVSSLSTPLEKFERACNMNACSNFEKWFLRMDSIHYPDTLAARAELCRSVILSAGELVLKGFQGEATRSFSMKGPQDFLTVTDAASEAHIRGAITAAFPEDSFFGEEGGGEIGERVWVVDPIDGTANFARGIPHFCISLAYVENGQTEIGAIYNPALGELYFARRGEGATRNGQPIRTAETERFDAASIEMGWSTRIANTTYLDVVRNLLDMGANVRRAGSGALALAYVADGRSDGYLELHMNSWDCLAGLLLVTEAGGDVCPFLEIGSLREGGPVLAAAAGVAKGVSQASNIALAARQLSDRPRAASA</sequence>
<dbReference type="GO" id="GO:0046872">
    <property type="term" value="F:metal ion binding"/>
    <property type="evidence" value="ECO:0007669"/>
    <property type="project" value="UniProtKB-KW"/>
</dbReference>
<evidence type="ECO:0000256" key="4">
    <source>
        <dbReference type="ARBA" id="ARBA00013106"/>
    </source>
</evidence>
<dbReference type="SUPFAM" id="SSF56655">
    <property type="entry name" value="Carbohydrate phosphatase"/>
    <property type="match status" value="1"/>
</dbReference>
<accession>A0A2L2LJM6</accession>
<feature type="binding site" evidence="9">
    <location>
        <position position="107"/>
    </location>
    <ligand>
        <name>Mg(2+)</name>
        <dbReference type="ChEBI" id="CHEBI:18420"/>
        <label>1</label>
        <note>catalytic</note>
    </ligand>
</feature>
<dbReference type="Gene3D" id="3.40.190.80">
    <property type="match status" value="1"/>
</dbReference>
<evidence type="ECO:0000256" key="2">
    <source>
        <dbReference type="ARBA" id="ARBA00001946"/>
    </source>
</evidence>
<feature type="binding site" evidence="9">
    <location>
        <position position="247"/>
    </location>
    <ligand>
        <name>Mg(2+)</name>
        <dbReference type="ChEBI" id="CHEBI:18420"/>
        <label>1</label>
        <note>catalytic</note>
    </ligand>
</feature>
<dbReference type="Proteomes" id="UP000237717">
    <property type="component" value="Chromosome II"/>
</dbReference>
<evidence type="ECO:0000256" key="10">
    <source>
        <dbReference type="RuleBase" id="RU364068"/>
    </source>
</evidence>
<dbReference type="Gene3D" id="3.30.540.10">
    <property type="entry name" value="Fructose-1,6-Bisphosphatase, subunit A, domain 1"/>
    <property type="match status" value="1"/>
</dbReference>
<proteinExistence type="inferred from homology"/>
<name>A0A2L2LJM6_AGRTU</name>
<dbReference type="InterPro" id="IPR022337">
    <property type="entry name" value="Inositol_monophosphatase_SuhB"/>
</dbReference>
<protein>
    <recommendedName>
        <fullName evidence="5 10">Inositol-1-monophosphatase</fullName>
        <ecNumber evidence="4 10">3.1.3.25</ecNumber>
    </recommendedName>
</protein>
<dbReference type="PANTHER" id="PTHR20854">
    <property type="entry name" value="INOSITOL MONOPHOSPHATASE"/>
    <property type="match status" value="1"/>
</dbReference>
<evidence type="ECO:0000256" key="6">
    <source>
        <dbReference type="ARBA" id="ARBA00022723"/>
    </source>
</evidence>
<evidence type="ECO:0000256" key="9">
    <source>
        <dbReference type="PIRSR" id="PIRSR600760-2"/>
    </source>
</evidence>
<evidence type="ECO:0000256" key="1">
    <source>
        <dbReference type="ARBA" id="ARBA00001033"/>
    </source>
</evidence>
<dbReference type="EC" id="3.1.3.25" evidence="4 10"/>
<dbReference type="EMBL" id="CP026925">
    <property type="protein sequence ID" value="AVH44519.1"/>
    <property type="molecule type" value="Genomic_DNA"/>
</dbReference>
<keyword evidence="6 9" id="KW-0479">Metal-binding</keyword>
<reference evidence="11 12" key="1">
    <citation type="submission" date="2018-02" db="EMBL/GenBank/DDBJ databases">
        <title>Complete genome sequence of Agrobacterium tumefaciens 1D1609.</title>
        <authorList>
            <person name="Cho S.-T."/>
            <person name="Haryono M."/>
            <person name="Chang H.-H."/>
            <person name="Santos M.N."/>
            <person name="Lai E.-M."/>
            <person name="Kuo C.-H."/>
        </authorList>
    </citation>
    <scope>NUCLEOTIDE SEQUENCE [LARGE SCALE GENOMIC DNA]</scope>
    <source>
        <strain evidence="11 12">1D1609</strain>
    </source>
</reference>
<dbReference type="CDD" id="cd01639">
    <property type="entry name" value="IMPase"/>
    <property type="match status" value="1"/>
</dbReference>
<dbReference type="InterPro" id="IPR033942">
    <property type="entry name" value="IMPase"/>
</dbReference>
<dbReference type="PANTHER" id="PTHR20854:SF4">
    <property type="entry name" value="INOSITOL-1-MONOPHOSPHATASE-RELATED"/>
    <property type="match status" value="1"/>
</dbReference>
<dbReference type="GO" id="GO:0007165">
    <property type="term" value="P:signal transduction"/>
    <property type="evidence" value="ECO:0007669"/>
    <property type="project" value="TreeGrafter"/>
</dbReference>
<comment type="catalytic activity">
    <reaction evidence="1 10">
        <text>a myo-inositol phosphate + H2O = myo-inositol + phosphate</text>
        <dbReference type="Rhea" id="RHEA:24056"/>
        <dbReference type="ChEBI" id="CHEBI:15377"/>
        <dbReference type="ChEBI" id="CHEBI:17268"/>
        <dbReference type="ChEBI" id="CHEBI:43474"/>
        <dbReference type="ChEBI" id="CHEBI:84139"/>
        <dbReference type="EC" id="3.1.3.25"/>
    </reaction>
</comment>
<dbReference type="GO" id="GO:0008934">
    <property type="term" value="F:inositol monophosphate 1-phosphatase activity"/>
    <property type="evidence" value="ECO:0007669"/>
    <property type="project" value="InterPro"/>
</dbReference>
<comment type="cofactor">
    <cofactor evidence="2 9 10">
        <name>Mg(2+)</name>
        <dbReference type="ChEBI" id="CHEBI:18420"/>
    </cofactor>
</comment>
<evidence type="ECO:0000313" key="11">
    <source>
        <dbReference type="EMBL" id="AVH44519.1"/>
    </source>
</evidence>
<evidence type="ECO:0000256" key="8">
    <source>
        <dbReference type="ARBA" id="ARBA00022842"/>
    </source>
</evidence>
<keyword evidence="7 10" id="KW-0378">Hydrolase</keyword>
<dbReference type="AlphaFoldDB" id="A0A2L2LJM6"/>
<dbReference type="Pfam" id="PF00459">
    <property type="entry name" value="Inositol_P"/>
    <property type="match status" value="1"/>
</dbReference>
<dbReference type="PROSITE" id="PS00629">
    <property type="entry name" value="IMP_1"/>
    <property type="match status" value="1"/>
</dbReference>
<gene>
    <name evidence="11" type="primary">suhB</name>
    <name evidence="11" type="ORF">At1D1609_44770</name>
</gene>
<evidence type="ECO:0000256" key="7">
    <source>
        <dbReference type="ARBA" id="ARBA00022801"/>
    </source>
</evidence>
<dbReference type="InterPro" id="IPR020583">
    <property type="entry name" value="Inositol_monoP_metal-BS"/>
</dbReference>
<dbReference type="PRINTS" id="PR01959">
    <property type="entry name" value="SBIMPHPHTASE"/>
</dbReference>
<dbReference type="FunFam" id="3.30.540.10:FF:000003">
    <property type="entry name" value="Inositol-1-monophosphatase"/>
    <property type="match status" value="1"/>
</dbReference>
<feature type="binding site" evidence="9">
    <location>
        <position position="123"/>
    </location>
    <ligand>
        <name>Mg(2+)</name>
        <dbReference type="ChEBI" id="CHEBI:18420"/>
        <label>1</label>
        <note>catalytic</note>
    </ligand>
</feature>
<evidence type="ECO:0000313" key="12">
    <source>
        <dbReference type="Proteomes" id="UP000237717"/>
    </source>
</evidence>
<dbReference type="GO" id="GO:0006020">
    <property type="term" value="P:inositol metabolic process"/>
    <property type="evidence" value="ECO:0007669"/>
    <property type="project" value="TreeGrafter"/>
</dbReference>
<evidence type="ECO:0000256" key="3">
    <source>
        <dbReference type="ARBA" id="ARBA00009759"/>
    </source>
</evidence>
<comment type="similarity">
    <text evidence="3 10">Belongs to the inositol monophosphatase superfamily.</text>
</comment>
<feature type="binding site" evidence="9">
    <location>
        <position position="121"/>
    </location>
    <ligand>
        <name>Mg(2+)</name>
        <dbReference type="ChEBI" id="CHEBI:18420"/>
        <label>1</label>
        <note>catalytic</note>
    </ligand>
</feature>
<organism evidence="11 12">
    <name type="scientific">Agrobacterium tumefaciens</name>
    <dbReference type="NCBI Taxonomy" id="358"/>
    <lineage>
        <taxon>Bacteria</taxon>
        <taxon>Pseudomonadati</taxon>
        <taxon>Pseudomonadota</taxon>
        <taxon>Alphaproteobacteria</taxon>
        <taxon>Hyphomicrobiales</taxon>
        <taxon>Rhizobiaceae</taxon>
        <taxon>Rhizobium/Agrobacterium group</taxon>
        <taxon>Agrobacterium</taxon>
        <taxon>Agrobacterium tumefaciens complex</taxon>
    </lineage>
</organism>